<name>A0A1C4VPL5_9ACTN</name>
<organism evidence="1 2">
    <name type="scientific">Micromonospora coriariae</name>
    <dbReference type="NCBI Taxonomy" id="285665"/>
    <lineage>
        <taxon>Bacteria</taxon>
        <taxon>Bacillati</taxon>
        <taxon>Actinomycetota</taxon>
        <taxon>Actinomycetes</taxon>
        <taxon>Micromonosporales</taxon>
        <taxon>Micromonosporaceae</taxon>
        <taxon>Micromonospora</taxon>
    </lineage>
</organism>
<reference evidence="2" key="1">
    <citation type="submission" date="2016-06" db="EMBL/GenBank/DDBJ databases">
        <authorList>
            <person name="Varghese N."/>
            <person name="Submissions Spin"/>
        </authorList>
    </citation>
    <scope>NUCLEOTIDE SEQUENCE [LARGE SCALE GENOMIC DNA]</scope>
    <source>
        <strain evidence="2">DSM 44875</strain>
    </source>
</reference>
<sequence length="29" mass="3466">METKETEKKMSLRIRKLEKIETTADRKDG</sequence>
<gene>
    <name evidence="1" type="ORF">GA0070607_2432</name>
</gene>
<keyword evidence="2" id="KW-1185">Reference proteome</keyword>
<dbReference type="AlphaFoldDB" id="A0A1C4VPL5"/>
<dbReference type="Proteomes" id="UP000198243">
    <property type="component" value="Chromosome I"/>
</dbReference>
<accession>A0A1C4VPL5</accession>
<evidence type="ECO:0000313" key="2">
    <source>
        <dbReference type="Proteomes" id="UP000198243"/>
    </source>
</evidence>
<protein>
    <submittedName>
        <fullName evidence="1">Uncharacterized protein</fullName>
    </submittedName>
</protein>
<evidence type="ECO:0000313" key="1">
    <source>
        <dbReference type="EMBL" id="SCE85745.1"/>
    </source>
</evidence>
<dbReference type="EMBL" id="LT607412">
    <property type="protein sequence ID" value="SCE85745.1"/>
    <property type="molecule type" value="Genomic_DNA"/>
</dbReference>
<proteinExistence type="predicted"/>